<evidence type="ECO:0000256" key="4">
    <source>
        <dbReference type="ARBA" id="ARBA00023295"/>
    </source>
</evidence>
<dbReference type="Pfam" id="PF00251">
    <property type="entry name" value="Glyco_hydro_32N"/>
    <property type="match status" value="1"/>
</dbReference>
<dbReference type="SMART" id="SM00640">
    <property type="entry name" value="Glyco_32"/>
    <property type="match status" value="1"/>
</dbReference>
<dbReference type="Proteomes" id="UP000249886">
    <property type="component" value="Unassembled WGS sequence"/>
</dbReference>
<keyword evidence="3 6" id="KW-0378">Hydrolase</keyword>
<dbReference type="EMBL" id="UARK01000001">
    <property type="protein sequence ID" value="SPW24058.1"/>
    <property type="molecule type" value="Genomic_DNA"/>
</dbReference>
<evidence type="ECO:0000256" key="2">
    <source>
        <dbReference type="ARBA" id="ARBA00012758"/>
    </source>
</evidence>
<dbReference type="PROSITE" id="PS00609">
    <property type="entry name" value="GLYCOSYL_HYDROL_F32"/>
    <property type="match status" value="1"/>
</dbReference>
<sequence>MSSETFFRPRYHITPPQGRLNDPNGVFVSPRTGRLHVFYQHDPAFPFGKKHTGWGHVSAELDTLRWLHHPDALYPDVAYDLDGCYSGGAVVDGEQVYLFYTGNLKEPTADGGFARRATQNRVNAVDPDDLMGGVYRRDAANPLIDGPAAGYTAHYRDPMITRDPHDSHDGWRMVIGAQREDETGTVVLYHSDDLHNWNFVGELEFDTTNAAPGTAPDLVPGGYMWECPNLITLRDAVTGEDLDILIICPQGLEPVTTDTATHYASSDQCGYIVGKLDGTRFTVLRGFSELDHGQQFYAPQITGFSETSGLLLGWMGLPGQDDTPSVAAEGWVHSLTVPRRVEVHNHVLRQTLIVPESVRNGEINHMDSGILWHSERLDGHETTLVITGSQGTIGATIHYLSGADPVLEIDVAGDVRRVPCPPGELTVFVDRSAVEVTAADGAIAASFVTFPNVNEIWSTIARNCD</sequence>
<dbReference type="InterPro" id="IPR001362">
    <property type="entry name" value="Glyco_hydro_32"/>
</dbReference>
<organism evidence="6 7">
    <name type="scientific">Corynebacterium matruchotii</name>
    <dbReference type="NCBI Taxonomy" id="43768"/>
    <lineage>
        <taxon>Bacteria</taxon>
        <taxon>Bacillati</taxon>
        <taxon>Actinomycetota</taxon>
        <taxon>Actinomycetes</taxon>
        <taxon>Mycobacteriales</taxon>
        <taxon>Corynebacteriaceae</taxon>
        <taxon>Corynebacterium</taxon>
    </lineage>
</organism>
<evidence type="ECO:0000259" key="5">
    <source>
        <dbReference type="Pfam" id="PF00251"/>
    </source>
</evidence>
<dbReference type="CDD" id="cd18623">
    <property type="entry name" value="GH32_ScrB-like"/>
    <property type="match status" value="1"/>
</dbReference>
<gene>
    <name evidence="6" type="primary">scrB_1</name>
    <name evidence="6" type="ORF">NCTC10254_00423</name>
</gene>
<name>A0A6H9XDT3_9CORY</name>
<dbReference type="SUPFAM" id="SSF75005">
    <property type="entry name" value="Arabinanase/levansucrase/invertase"/>
    <property type="match status" value="1"/>
</dbReference>
<dbReference type="InterPro" id="IPR018053">
    <property type="entry name" value="Glyco_hydro_32_AS"/>
</dbReference>
<evidence type="ECO:0000256" key="1">
    <source>
        <dbReference type="ARBA" id="ARBA00009902"/>
    </source>
</evidence>
<evidence type="ECO:0000313" key="6">
    <source>
        <dbReference type="EMBL" id="SPW24058.1"/>
    </source>
</evidence>
<dbReference type="InterPro" id="IPR023296">
    <property type="entry name" value="Glyco_hydro_beta-prop_sf"/>
</dbReference>
<dbReference type="EC" id="3.2.1.26" evidence="2"/>
<dbReference type="InterPro" id="IPR013148">
    <property type="entry name" value="Glyco_hydro_32_N"/>
</dbReference>
<dbReference type="GO" id="GO:0005975">
    <property type="term" value="P:carbohydrate metabolic process"/>
    <property type="evidence" value="ECO:0007669"/>
    <property type="project" value="InterPro"/>
</dbReference>
<dbReference type="InterPro" id="IPR051214">
    <property type="entry name" value="GH32_Enzymes"/>
</dbReference>
<accession>A0A6H9XDT3</accession>
<evidence type="ECO:0000313" key="7">
    <source>
        <dbReference type="Proteomes" id="UP000249886"/>
    </source>
</evidence>
<proteinExistence type="inferred from homology"/>
<dbReference type="RefSeq" id="WP_050773665.1">
    <property type="nucleotide sequence ID" value="NZ_CP050134.2"/>
</dbReference>
<dbReference type="PANTHER" id="PTHR43101:SF1">
    <property type="entry name" value="BETA-FRUCTOSIDASE"/>
    <property type="match status" value="1"/>
</dbReference>
<reference evidence="6 7" key="1">
    <citation type="submission" date="2018-06" db="EMBL/GenBank/DDBJ databases">
        <authorList>
            <consortium name="Pathogen Informatics"/>
            <person name="Doyle S."/>
        </authorList>
    </citation>
    <scope>NUCLEOTIDE SEQUENCE [LARGE SCALE GENOMIC DNA]</scope>
    <source>
        <strain evidence="6 7">NCTC10254</strain>
    </source>
</reference>
<dbReference type="AlphaFoldDB" id="A0A6H9XDT3"/>
<evidence type="ECO:0000256" key="3">
    <source>
        <dbReference type="ARBA" id="ARBA00022801"/>
    </source>
</evidence>
<comment type="caution">
    <text evidence="6">The sequence shown here is derived from an EMBL/GenBank/DDBJ whole genome shotgun (WGS) entry which is preliminary data.</text>
</comment>
<keyword evidence="4 6" id="KW-0326">Glycosidase</keyword>
<dbReference type="GO" id="GO:0004564">
    <property type="term" value="F:beta-fructofuranosidase activity"/>
    <property type="evidence" value="ECO:0007669"/>
    <property type="project" value="UniProtKB-EC"/>
</dbReference>
<comment type="similarity">
    <text evidence="1">Belongs to the glycosyl hydrolase 32 family.</text>
</comment>
<protein>
    <recommendedName>
        <fullName evidence="2">beta-fructofuranosidase</fullName>
        <ecNumber evidence="2">3.2.1.26</ecNumber>
    </recommendedName>
</protein>
<feature type="domain" description="Glycosyl hydrolase family 32 N-terminal" evidence="5">
    <location>
        <begin position="12"/>
        <end position="350"/>
    </location>
</feature>
<dbReference type="Gene3D" id="2.115.10.20">
    <property type="entry name" value="Glycosyl hydrolase domain, family 43"/>
    <property type="match status" value="1"/>
</dbReference>
<dbReference type="GeneID" id="84573136"/>
<dbReference type="PANTHER" id="PTHR43101">
    <property type="entry name" value="BETA-FRUCTOSIDASE"/>
    <property type="match status" value="1"/>
</dbReference>